<evidence type="ECO:0000313" key="5">
    <source>
        <dbReference type="Proteomes" id="UP000269265"/>
    </source>
</evidence>
<comment type="similarity">
    <text evidence="1 2">Belongs to the small heat shock protein (HSP20) family.</text>
</comment>
<dbReference type="InterPro" id="IPR008978">
    <property type="entry name" value="HSP20-like_chaperone"/>
</dbReference>
<reference evidence="4 5" key="1">
    <citation type="submission" date="2018-12" db="EMBL/GenBank/DDBJ databases">
        <title>The whole draft genome of Aquabacterium sp. SJQ9.</title>
        <authorList>
            <person name="Sun L."/>
            <person name="Gao X."/>
            <person name="Chen W."/>
            <person name="Huang K."/>
        </authorList>
    </citation>
    <scope>NUCLEOTIDE SEQUENCE [LARGE SCALE GENOMIC DNA]</scope>
    <source>
        <strain evidence="4 5">SJQ9</strain>
    </source>
</reference>
<comment type="caution">
    <text evidence="4">The sequence shown here is derived from an EMBL/GenBank/DDBJ whole genome shotgun (WGS) entry which is preliminary data.</text>
</comment>
<dbReference type="CDD" id="cd06464">
    <property type="entry name" value="ACD_sHsps-like"/>
    <property type="match status" value="1"/>
</dbReference>
<sequence>MYTSVLSFPANVFTDFDWLRRELNDVFGMADRAPTGIRAVAPGTYPALNVGQTPQSVEIYAFAPGLDASKLDVNLDRGVLTISGERSPTLPEAPQGTAEAADKVTVYTRERTHGRFQRAISLPDDVDPERVQAHYRDGVLHISVARREEAQPRRIAVQ</sequence>
<dbReference type="PROSITE" id="PS01031">
    <property type="entry name" value="SHSP"/>
    <property type="match status" value="1"/>
</dbReference>
<dbReference type="Pfam" id="PF00011">
    <property type="entry name" value="HSP20"/>
    <property type="match status" value="1"/>
</dbReference>
<name>A0A3R8T2N0_9BURK</name>
<protein>
    <submittedName>
        <fullName evidence="4">Hsp20/alpha crystallin family protein</fullName>
    </submittedName>
</protein>
<dbReference type="EMBL" id="RSED01000006">
    <property type="protein sequence ID" value="RRS04698.1"/>
    <property type="molecule type" value="Genomic_DNA"/>
</dbReference>
<evidence type="ECO:0000256" key="2">
    <source>
        <dbReference type="RuleBase" id="RU003616"/>
    </source>
</evidence>
<dbReference type="AlphaFoldDB" id="A0A3R8T2N0"/>
<dbReference type="Gene3D" id="2.60.40.790">
    <property type="match status" value="1"/>
</dbReference>
<dbReference type="InterPro" id="IPR002068">
    <property type="entry name" value="A-crystallin/Hsp20_dom"/>
</dbReference>
<evidence type="ECO:0000259" key="3">
    <source>
        <dbReference type="PROSITE" id="PS01031"/>
    </source>
</evidence>
<dbReference type="InterPro" id="IPR031107">
    <property type="entry name" value="Small_HSP"/>
</dbReference>
<dbReference type="Proteomes" id="UP000269265">
    <property type="component" value="Unassembled WGS sequence"/>
</dbReference>
<proteinExistence type="inferred from homology"/>
<feature type="domain" description="SHSP" evidence="3">
    <location>
        <begin position="39"/>
        <end position="158"/>
    </location>
</feature>
<accession>A0A3R8T2N0</accession>
<evidence type="ECO:0000256" key="1">
    <source>
        <dbReference type="PROSITE-ProRule" id="PRU00285"/>
    </source>
</evidence>
<dbReference type="PANTHER" id="PTHR11527">
    <property type="entry name" value="HEAT-SHOCK PROTEIN 20 FAMILY MEMBER"/>
    <property type="match status" value="1"/>
</dbReference>
<organism evidence="4 5">
    <name type="scientific">Aquabacterium soli</name>
    <dbReference type="NCBI Taxonomy" id="2493092"/>
    <lineage>
        <taxon>Bacteria</taxon>
        <taxon>Pseudomonadati</taxon>
        <taxon>Pseudomonadota</taxon>
        <taxon>Betaproteobacteria</taxon>
        <taxon>Burkholderiales</taxon>
        <taxon>Aquabacterium</taxon>
    </lineage>
</organism>
<evidence type="ECO:0000313" key="4">
    <source>
        <dbReference type="EMBL" id="RRS04698.1"/>
    </source>
</evidence>
<keyword evidence="5" id="KW-1185">Reference proteome</keyword>
<dbReference type="RefSeq" id="WP_125243072.1">
    <property type="nucleotide sequence ID" value="NZ_RSED01000006.1"/>
</dbReference>
<gene>
    <name evidence="4" type="ORF">EIP75_09790</name>
</gene>
<dbReference type="SUPFAM" id="SSF49764">
    <property type="entry name" value="HSP20-like chaperones"/>
    <property type="match status" value="1"/>
</dbReference>
<dbReference type="OrthoDB" id="5295562at2"/>